<comment type="catalytic activity">
    <reaction evidence="1">
        <text>2-(N(omega)-L-arginino)succinate = fumarate + L-arginine</text>
        <dbReference type="Rhea" id="RHEA:24020"/>
        <dbReference type="ChEBI" id="CHEBI:29806"/>
        <dbReference type="ChEBI" id="CHEBI:32682"/>
        <dbReference type="ChEBI" id="CHEBI:57472"/>
        <dbReference type="EC" id="4.3.2.1"/>
    </reaction>
</comment>
<evidence type="ECO:0000313" key="10">
    <source>
        <dbReference type="EMBL" id="ARP83635.1"/>
    </source>
</evidence>
<evidence type="ECO:0000256" key="7">
    <source>
        <dbReference type="SAM" id="SignalP"/>
    </source>
</evidence>
<evidence type="ECO:0000256" key="6">
    <source>
        <dbReference type="SAM" id="MobiDB-lite"/>
    </source>
</evidence>
<dbReference type="AlphaFoldDB" id="A0A1W6YRB3"/>
<feature type="chain" id="PRO_5012845822" description="argininosuccinate lyase" evidence="7">
    <location>
        <begin position="28"/>
        <end position="539"/>
    </location>
</feature>
<keyword evidence="4" id="KW-0055">Arginine biosynthesis</keyword>
<dbReference type="Gene3D" id="1.20.200.10">
    <property type="entry name" value="Fumarase/aspartase (Central domain)"/>
    <property type="match status" value="1"/>
</dbReference>
<keyword evidence="7" id="KW-0732">Signal</keyword>
<feature type="domain" description="Fumarate lyase N-terminal" evidence="8">
    <location>
        <begin position="134"/>
        <end position="328"/>
    </location>
</feature>
<dbReference type="GO" id="GO:0004056">
    <property type="term" value="F:argininosuccinate lyase activity"/>
    <property type="evidence" value="ECO:0007669"/>
    <property type="project" value="UniProtKB-EC"/>
</dbReference>
<feature type="region of interest" description="Disordered" evidence="6">
    <location>
        <begin position="30"/>
        <end position="57"/>
    </location>
</feature>
<dbReference type="PANTHER" id="PTHR43814:SF1">
    <property type="entry name" value="ARGININOSUCCINATE LYASE"/>
    <property type="match status" value="1"/>
</dbReference>
<dbReference type="InterPro" id="IPR009049">
    <property type="entry name" value="Argininosuccinate_lyase"/>
</dbReference>
<dbReference type="Pfam" id="PF00206">
    <property type="entry name" value="Lyase_1"/>
    <property type="match status" value="1"/>
</dbReference>
<dbReference type="InterPro" id="IPR000362">
    <property type="entry name" value="Fumarate_lyase_fam"/>
</dbReference>
<evidence type="ECO:0000313" key="11">
    <source>
        <dbReference type="Proteomes" id="UP000194151"/>
    </source>
</evidence>
<evidence type="ECO:0000256" key="2">
    <source>
        <dbReference type="ARBA" id="ARBA00004941"/>
    </source>
</evidence>
<protein>
    <recommendedName>
        <fullName evidence="3">argininosuccinate lyase</fullName>
        <ecNumber evidence="3">4.3.2.1</ecNumber>
    </recommendedName>
</protein>
<proteinExistence type="predicted"/>
<dbReference type="OrthoDB" id="9769623at2"/>
<dbReference type="InterPro" id="IPR008948">
    <property type="entry name" value="L-Aspartase-like"/>
</dbReference>
<sequence>MRQHAARRYAPTCLAVALACCAAVATAQPAPTPAPDSAAAPAPASAAPPAAPAAKPTAKAHGRDEFFWLGEINKATAVINTDEGLLDKSMAPRLAAAVAKVIQDGDQPGGKRPSTVITFEPLLIKAGGLDVTLLHAGRSSQDMHATYRAAILRDKLLELADQLNATSTTLVNLAAKHVDTIVPNYTNGVAAQPNSYGHYLLGHAAALDRDAQRIRETYARVDRSPMGTTVLNGTSWPLDRKRMADYLGFSQLVDNAYDASQISSMDEPVEVSSIVTSIALHTGNFIEDIMTQYAESRPWILLQEGGGNTYVSSAMPQKRNPGLLNSTRSDASTAITLAMGPIIQTHNITPGMPDPKDVEQNSAMVDSAIKALKKWDRVLKALVISPDRALEELNSDWTASQELADLLMRKYKLPFREGHHFASEVVEYARQNNIKPLDFQYADAKRIYAEVVKGSKYPQELPMTEAEFRASLDPVAIVRNRATSGGPQPAEMERMLKEARAKLSAQADWIKQRRTHIDDALGRLDKDFNQLVASAAPAK</sequence>
<accession>A0A1W6YRB3</accession>
<dbReference type="Proteomes" id="UP000194151">
    <property type="component" value="Chromosome"/>
</dbReference>
<evidence type="ECO:0000256" key="3">
    <source>
        <dbReference type="ARBA" id="ARBA00012338"/>
    </source>
</evidence>
<evidence type="ECO:0000256" key="1">
    <source>
        <dbReference type="ARBA" id="ARBA00000985"/>
    </source>
</evidence>
<dbReference type="Pfam" id="PF14698">
    <property type="entry name" value="ASL_C2"/>
    <property type="match status" value="1"/>
</dbReference>
<reference evidence="10 11" key="1">
    <citation type="submission" date="2017-05" db="EMBL/GenBank/DDBJ databases">
        <title>Complete and WGS of Bordetella genogroups.</title>
        <authorList>
            <person name="Spilker T."/>
            <person name="LiPuma J."/>
        </authorList>
    </citation>
    <scope>NUCLEOTIDE SEQUENCE [LARGE SCALE GENOMIC DNA]</scope>
    <source>
        <strain evidence="10 11">AU19157</strain>
    </source>
</reference>
<dbReference type="EC" id="4.3.2.1" evidence="3"/>
<evidence type="ECO:0000256" key="5">
    <source>
        <dbReference type="ARBA" id="ARBA00023239"/>
    </source>
</evidence>
<keyword evidence="4" id="KW-0028">Amino-acid biosynthesis</keyword>
<keyword evidence="11" id="KW-1185">Reference proteome</keyword>
<dbReference type="GO" id="GO:0042450">
    <property type="term" value="P:L-arginine biosynthetic process via ornithine"/>
    <property type="evidence" value="ECO:0007669"/>
    <property type="project" value="InterPro"/>
</dbReference>
<dbReference type="CDD" id="cd01359">
    <property type="entry name" value="Argininosuccinate_lyase"/>
    <property type="match status" value="1"/>
</dbReference>
<feature type="domain" description="Argininosuccinate lyase C-terminal" evidence="9">
    <location>
        <begin position="401"/>
        <end position="478"/>
    </location>
</feature>
<gene>
    <name evidence="10" type="ORF">CAL12_24375</name>
</gene>
<evidence type="ECO:0000259" key="9">
    <source>
        <dbReference type="Pfam" id="PF14698"/>
    </source>
</evidence>
<organism evidence="10 11">
    <name type="scientific">Bordetella genomosp. 8</name>
    <dbReference type="NCBI Taxonomy" id="1416806"/>
    <lineage>
        <taxon>Bacteria</taxon>
        <taxon>Pseudomonadati</taxon>
        <taxon>Pseudomonadota</taxon>
        <taxon>Betaproteobacteria</taxon>
        <taxon>Burkholderiales</taxon>
        <taxon>Alcaligenaceae</taxon>
        <taxon>Bordetella</taxon>
    </lineage>
</organism>
<dbReference type="PANTHER" id="PTHR43814">
    <property type="entry name" value="ARGININOSUCCINATE LYASE"/>
    <property type="match status" value="1"/>
</dbReference>
<dbReference type="Gene3D" id="1.10.275.10">
    <property type="entry name" value="Fumarase/aspartase (N-terminal domain)"/>
    <property type="match status" value="1"/>
</dbReference>
<evidence type="ECO:0000256" key="4">
    <source>
        <dbReference type="ARBA" id="ARBA00022571"/>
    </source>
</evidence>
<dbReference type="SUPFAM" id="SSF48557">
    <property type="entry name" value="L-aspartase-like"/>
    <property type="match status" value="1"/>
</dbReference>
<dbReference type="InterPro" id="IPR024083">
    <property type="entry name" value="Fumarase/histidase_N"/>
</dbReference>
<dbReference type="UniPathway" id="UPA00068">
    <property type="reaction ID" value="UER00114"/>
</dbReference>
<dbReference type="STRING" id="1416806.CAL12_24375"/>
<comment type="pathway">
    <text evidence="2">Amino-acid biosynthesis; L-arginine biosynthesis; L-arginine from L-ornithine and carbamoyl phosphate: step 3/3.</text>
</comment>
<dbReference type="InterPro" id="IPR029419">
    <property type="entry name" value="Arg_succ_lyase_C"/>
</dbReference>
<keyword evidence="5 10" id="KW-0456">Lyase</keyword>
<dbReference type="GO" id="GO:0005829">
    <property type="term" value="C:cytosol"/>
    <property type="evidence" value="ECO:0007669"/>
    <property type="project" value="TreeGrafter"/>
</dbReference>
<dbReference type="Gene3D" id="1.10.40.30">
    <property type="entry name" value="Fumarase/aspartase (C-terminal domain)"/>
    <property type="match status" value="1"/>
</dbReference>
<dbReference type="KEGG" id="bgv:CAL12_24375"/>
<feature type="signal peptide" evidence="7">
    <location>
        <begin position="1"/>
        <end position="27"/>
    </location>
</feature>
<dbReference type="EMBL" id="CP021108">
    <property type="protein sequence ID" value="ARP83635.1"/>
    <property type="molecule type" value="Genomic_DNA"/>
</dbReference>
<dbReference type="PRINTS" id="PR00149">
    <property type="entry name" value="FUMRATELYASE"/>
</dbReference>
<dbReference type="InterPro" id="IPR022761">
    <property type="entry name" value="Fumarate_lyase_N"/>
</dbReference>
<evidence type="ECO:0000259" key="8">
    <source>
        <dbReference type="Pfam" id="PF00206"/>
    </source>
</evidence>
<dbReference type="PROSITE" id="PS51257">
    <property type="entry name" value="PROKAR_LIPOPROTEIN"/>
    <property type="match status" value="1"/>
</dbReference>
<name>A0A1W6YRB3_9BORD</name>
<dbReference type="PRINTS" id="PR00145">
    <property type="entry name" value="ARGSUCLYASE"/>
</dbReference>
<dbReference type="RefSeq" id="WP_086066963.1">
    <property type="nucleotide sequence ID" value="NZ_CP021108.1"/>
</dbReference>